<proteinExistence type="predicted"/>
<dbReference type="AlphaFoldDB" id="A0A3B0XPM2"/>
<sequence>MIKNIFIFYMLFFPYISFASCPKTSGKDLTKEDIKSLGFRFLDISNSENLRHVLFDFPFVKNYGKKATISITGLKNNKKLWGISLQQQLNEKRNMIPIEYKNGDDVKIEISYYKRRLISEQNNNISHKAKCAIELKYNIKSVSEVSDIYRSTKQ</sequence>
<dbReference type="EMBL" id="UOFG01000262">
    <property type="protein sequence ID" value="VAW66063.1"/>
    <property type="molecule type" value="Genomic_DNA"/>
</dbReference>
<name>A0A3B0XPM2_9ZZZZ</name>
<reference evidence="1" key="1">
    <citation type="submission" date="2018-06" db="EMBL/GenBank/DDBJ databases">
        <authorList>
            <person name="Zhirakovskaya E."/>
        </authorList>
    </citation>
    <scope>NUCLEOTIDE SEQUENCE</scope>
</reference>
<protein>
    <recommendedName>
        <fullName evidence="2">Lipoprotein</fullName>
    </recommendedName>
</protein>
<evidence type="ECO:0008006" key="2">
    <source>
        <dbReference type="Google" id="ProtNLM"/>
    </source>
</evidence>
<accession>A0A3B0XPM2</accession>
<gene>
    <name evidence="1" type="ORF">MNBD_GAMMA11-2024</name>
</gene>
<evidence type="ECO:0000313" key="1">
    <source>
        <dbReference type="EMBL" id="VAW66063.1"/>
    </source>
</evidence>
<dbReference type="PROSITE" id="PS51257">
    <property type="entry name" value="PROKAR_LIPOPROTEIN"/>
    <property type="match status" value="1"/>
</dbReference>
<organism evidence="1">
    <name type="scientific">hydrothermal vent metagenome</name>
    <dbReference type="NCBI Taxonomy" id="652676"/>
    <lineage>
        <taxon>unclassified sequences</taxon>
        <taxon>metagenomes</taxon>
        <taxon>ecological metagenomes</taxon>
    </lineage>
</organism>